<dbReference type="AlphaFoldDB" id="A0A930XU26"/>
<dbReference type="Gene3D" id="1.10.3910.10">
    <property type="entry name" value="SP0561-like"/>
    <property type="match status" value="1"/>
</dbReference>
<comment type="subcellular location">
    <subcellularLocation>
        <location evidence="1">Cytoplasm</location>
    </subcellularLocation>
</comment>
<dbReference type="InterPro" id="IPR038062">
    <property type="entry name" value="ScdA-like_N_sf"/>
</dbReference>
<dbReference type="RefSeq" id="WP_194311379.1">
    <property type="nucleotide sequence ID" value="NZ_JADHEC010000009.1"/>
</dbReference>
<feature type="domain" description="Hemerythrin-like" evidence="5">
    <location>
        <begin position="81"/>
        <end position="232"/>
    </location>
</feature>
<dbReference type="InterPro" id="IPR019903">
    <property type="entry name" value="RIC_family"/>
</dbReference>
<sequence length="243" mass="27810">MNIQEKTTIGDFVAHDYRTAAIFTKYGIDFCCKGQRTIDEVCTKKNINEANLLNELNAVLATKNDSGIDFNSWPLDLLIDHIEKTHHRFVEEKTPVIIQFLDKLCSVHGSNHPELFEITELFKASAGELEPHMKKEELVLFPFVNRMINATKSHGSIGKPHFGTVNNPIAAMMVEHDNEGERFRTIASLTNNYTPPEDACNTYRVTYAMLEEFEQDLHKHIHLESNILFPKAKALEKFFSNEE</sequence>
<evidence type="ECO:0000259" key="5">
    <source>
        <dbReference type="Pfam" id="PF01814"/>
    </source>
</evidence>
<proteinExistence type="predicted"/>
<keyword evidence="4" id="KW-0408">Iron</keyword>
<dbReference type="NCBIfam" id="TIGR03652">
    <property type="entry name" value="FeS_repair_RIC"/>
    <property type="match status" value="1"/>
</dbReference>
<keyword evidence="3" id="KW-0479">Metal-binding</keyword>
<gene>
    <name evidence="6" type="primary">ric</name>
    <name evidence="6" type="ORF">IR213_05890</name>
</gene>
<reference evidence="6" key="1">
    <citation type="submission" date="2020-11" db="EMBL/GenBank/DDBJ databases">
        <title>Genome of Flavobacterium soyangense.</title>
        <authorList>
            <person name="Liu Q."/>
            <person name="Xin Y.-H."/>
        </authorList>
    </citation>
    <scope>NUCLEOTIDE SEQUENCE</scope>
    <source>
        <strain evidence="6">CGMCC 1.13493</strain>
    </source>
</reference>
<dbReference type="Gene3D" id="1.20.120.520">
    <property type="entry name" value="nmb1532 protein domain like"/>
    <property type="match status" value="1"/>
</dbReference>
<dbReference type="GO" id="GO:0005737">
    <property type="term" value="C:cytoplasm"/>
    <property type="evidence" value="ECO:0007669"/>
    <property type="project" value="UniProtKB-SubCell"/>
</dbReference>
<organism evidence="6 7">
    <name type="scientific">Flavobacterium soyangense</name>
    <dbReference type="NCBI Taxonomy" id="2023265"/>
    <lineage>
        <taxon>Bacteria</taxon>
        <taxon>Pseudomonadati</taxon>
        <taxon>Bacteroidota</taxon>
        <taxon>Flavobacteriia</taxon>
        <taxon>Flavobacteriales</taxon>
        <taxon>Flavobacteriaceae</taxon>
        <taxon>Flavobacterium</taxon>
    </lineage>
</organism>
<name>A0A930XU26_9FLAO</name>
<dbReference type="Pfam" id="PF04405">
    <property type="entry name" value="ScdA_N"/>
    <property type="match status" value="1"/>
</dbReference>
<evidence type="ECO:0000313" key="7">
    <source>
        <dbReference type="Proteomes" id="UP000646211"/>
    </source>
</evidence>
<dbReference type="GO" id="GO:0046872">
    <property type="term" value="F:metal ion binding"/>
    <property type="evidence" value="ECO:0007669"/>
    <property type="project" value="UniProtKB-KW"/>
</dbReference>
<keyword evidence="2" id="KW-0963">Cytoplasm</keyword>
<dbReference type="Pfam" id="PF01814">
    <property type="entry name" value="Hemerythrin"/>
    <property type="match status" value="1"/>
</dbReference>
<dbReference type="InterPro" id="IPR012312">
    <property type="entry name" value="Hemerythrin-like"/>
</dbReference>
<dbReference type="PANTHER" id="PTHR36438:SF1">
    <property type="entry name" value="IRON-SULFUR CLUSTER REPAIR PROTEIN YTFE"/>
    <property type="match status" value="1"/>
</dbReference>
<evidence type="ECO:0000313" key="6">
    <source>
        <dbReference type="EMBL" id="MBF2708120.1"/>
    </source>
</evidence>
<evidence type="ECO:0000256" key="4">
    <source>
        <dbReference type="ARBA" id="ARBA00023004"/>
    </source>
</evidence>
<evidence type="ECO:0000256" key="2">
    <source>
        <dbReference type="ARBA" id="ARBA00022490"/>
    </source>
</evidence>
<comment type="caution">
    <text evidence="6">The sequence shown here is derived from an EMBL/GenBank/DDBJ whole genome shotgun (WGS) entry which is preliminary data.</text>
</comment>
<protein>
    <submittedName>
        <fullName evidence="6">Iron-sulfur cluster repair di-iron protein</fullName>
    </submittedName>
</protein>
<dbReference type="PANTHER" id="PTHR36438">
    <property type="entry name" value="IRON-SULFUR CLUSTER REPAIR PROTEIN YTFE"/>
    <property type="match status" value="1"/>
</dbReference>
<keyword evidence="7" id="KW-1185">Reference proteome</keyword>
<accession>A0A930XU26</accession>
<evidence type="ECO:0000256" key="1">
    <source>
        <dbReference type="ARBA" id="ARBA00004496"/>
    </source>
</evidence>
<dbReference type="EMBL" id="JADHEC010000009">
    <property type="protein sequence ID" value="MBF2708120.1"/>
    <property type="molecule type" value="Genomic_DNA"/>
</dbReference>
<evidence type="ECO:0000256" key="3">
    <source>
        <dbReference type="ARBA" id="ARBA00022723"/>
    </source>
</evidence>
<dbReference type="Proteomes" id="UP000646211">
    <property type="component" value="Unassembled WGS sequence"/>
</dbReference>